<evidence type="ECO:0000259" key="2">
    <source>
        <dbReference type="Pfam" id="PF00248"/>
    </source>
</evidence>
<evidence type="ECO:0000256" key="1">
    <source>
        <dbReference type="ARBA" id="ARBA00023002"/>
    </source>
</evidence>
<dbReference type="SUPFAM" id="SSF51430">
    <property type="entry name" value="NAD(P)-linked oxidoreductase"/>
    <property type="match status" value="1"/>
</dbReference>
<gene>
    <name evidence="3" type="ORF">PO587_33525</name>
</gene>
<dbReference type="InterPro" id="IPR050791">
    <property type="entry name" value="Aldo-Keto_reductase"/>
</dbReference>
<sequence>MSALTLPVVPLGTSGPLVGAQGLGCMGFSEVYGPSTPAQAQETLRAALDAGITMFDTADLYGDGGNEVLLGPFVRAHRERVFLATKFGIVRQPGRRTWNQVRGDRAYVRQCAEASLQRLGIDTIDLYYAHRRDPSIPLEETVGAMAELVQEGKVRHLGLCEVTGPELRAAHAVHPITALQSEWSLFSRDVETSAVPAAAELGVAFVAYSPLGRGLLTGALPDSSELSAGDARLAMPRFTGEQARTNHALLGTVRAIAADHAATPAQIALAWLHQQSRIHGLTVVPIPGSRRSSRLRENAAAAALTLSAAELSALEPLAAQVVGTRYADMSSTAAARE</sequence>
<name>A0ABT5G3D8_9ACTN</name>
<feature type="domain" description="NADP-dependent oxidoreductase" evidence="2">
    <location>
        <begin position="22"/>
        <end position="315"/>
    </location>
</feature>
<evidence type="ECO:0000313" key="4">
    <source>
        <dbReference type="Proteomes" id="UP001221328"/>
    </source>
</evidence>
<dbReference type="Proteomes" id="UP001221328">
    <property type="component" value="Unassembled WGS sequence"/>
</dbReference>
<dbReference type="InterPro" id="IPR023210">
    <property type="entry name" value="NADP_OxRdtase_dom"/>
</dbReference>
<dbReference type="Gene3D" id="3.20.20.100">
    <property type="entry name" value="NADP-dependent oxidoreductase domain"/>
    <property type="match status" value="1"/>
</dbReference>
<protein>
    <submittedName>
        <fullName evidence="3">Aldo/keto reductase</fullName>
    </submittedName>
</protein>
<dbReference type="EMBL" id="JAQOSK010000016">
    <property type="protein sequence ID" value="MDC2959362.1"/>
    <property type="molecule type" value="Genomic_DNA"/>
</dbReference>
<dbReference type="RefSeq" id="WP_272177795.1">
    <property type="nucleotide sequence ID" value="NZ_JAQOSK010000016.1"/>
</dbReference>
<proteinExistence type="predicted"/>
<accession>A0ABT5G3D8</accession>
<organism evidence="3 4">
    <name type="scientific">Streptomyces gilvifuscus</name>
    <dbReference type="NCBI Taxonomy" id="1550617"/>
    <lineage>
        <taxon>Bacteria</taxon>
        <taxon>Bacillati</taxon>
        <taxon>Actinomycetota</taxon>
        <taxon>Actinomycetes</taxon>
        <taxon>Kitasatosporales</taxon>
        <taxon>Streptomycetaceae</taxon>
        <taxon>Streptomyces</taxon>
    </lineage>
</organism>
<dbReference type="InterPro" id="IPR036812">
    <property type="entry name" value="NAD(P)_OxRdtase_dom_sf"/>
</dbReference>
<keyword evidence="4" id="KW-1185">Reference proteome</keyword>
<dbReference type="PANTHER" id="PTHR43625">
    <property type="entry name" value="AFLATOXIN B1 ALDEHYDE REDUCTASE"/>
    <property type="match status" value="1"/>
</dbReference>
<evidence type="ECO:0000313" key="3">
    <source>
        <dbReference type="EMBL" id="MDC2959362.1"/>
    </source>
</evidence>
<dbReference type="PANTHER" id="PTHR43625:SF77">
    <property type="entry name" value="ALDO-KETO REDUCTASE"/>
    <property type="match status" value="1"/>
</dbReference>
<reference evidence="3 4" key="1">
    <citation type="journal article" date="2015" name="Int. J. Syst. Evol. Microbiol.">
        <title>Streptomyces gilvifuscus sp. nov., an actinomycete that produces antibacterial compounds isolated from soil.</title>
        <authorList>
            <person name="Nguyen T.M."/>
            <person name="Kim J."/>
        </authorList>
    </citation>
    <scope>NUCLEOTIDE SEQUENCE [LARGE SCALE GENOMIC DNA]</scope>
    <source>
        <strain evidence="3 4">T113</strain>
    </source>
</reference>
<comment type="caution">
    <text evidence="3">The sequence shown here is derived from an EMBL/GenBank/DDBJ whole genome shotgun (WGS) entry which is preliminary data.</text>
</comment>
<dbReference type="Pfam" id="PF00248">
    <property type="entry name" value="Aldo_ket_red"/>
    <property type="match status" value="1"/>
</dbReference>
<keyword evidence="1" id="KW-0560">Oxidoreductase</keyword>